<feature type="binding site" evidence="18">
    <location>
        <position position="190"/>
    </location>
    <ligand>
        <name>Mg(2+)</name>
        <dbReference type="ChEBI" id="CHEBI:18420"/>
    </ligand>
</feature>
<evidence type="ECO:0000256" key="14">
    <source>
        <dbReference type="NCBIfam" id="TIGR00232"/>
    </source>
</evidence>
<evidence type="ECO:0000256" key="8">
    <source>
        <dbReference type="ARBA" id="ARBA00022679"/>
    </source>
</evidence>
<dbReference type="AlphaFoldDB" id="A0A2T3IGY0"/>
<dbReference type="InterPro" id="IPR033247">
    <property type="entry name" value="Transketolase_fam"/>
</dbReference>
<evidence type="ECO:0000256" key="4">
    <source>
        <dbReference type="ARBA" id="ARBA00002931"/>
    </source>
</evidence>
<feature type="binding site" evidence="16">
    <location>
        <position position="526"/>
    </location>
    <ligand>
        <name>substrate</name>
    </ligand>
</feature>
<comment type="cofactor">
    <cofactor evidence="3">
        <name>Co(2+)</name>
        <dbReference type="ChEBI" id="CHEBI:48828"/>
    </cofactor>
</comment>
<dbReference type="OrthoDB" id="8732661at2"/>
<proteinExistence type="inferred from homology"/>
<feature type="binding site" evidence="16">
    <location>
        <position position="467"/>
    </location>
    <ligand>
        <name>substrate</name>
    </ligand>
</feature>
<feature type="site" description="Important for catalytic activity" evidence="19">
    <location>
        <position position="266"/>
    </location>
</feature>
<gene>
    <name evidence="22" type="primary">tkt</name>
    <name evidence="22" type="ORF">CTM88_16335</name>
</gene>
<evidence type="ECO:0000256" key="6">
    <source>
        <dbReference type="ARBA" id="ARBA00011738"/>
    </source>
</evidence>
<feature type="active site" description="Proton donor" evidence="15">
    <location>
        <position position="417"/>
    </location>
</feature>
<evidence type="ECO:0000256" key="19">
    <source>
        <dbReference type="PIRSR" id="PIRSR605478-5"/>
    </source>
</evidence>
<comment type="cofactor">
    <cofactor evidence="1">
        <name>Ca(2+)</name>
        <dbReference type="ChEBI" id="CHEBI:29108"/>
    </cofactor>
</comment>
<dbReference type="InterPro" id="IPR029061">
    <property type="entry name" value="THDP-binding"/>
</dbReference>
<evidence type="ECO:0000256" key="3">
    <source>
        <dbReference type="ARBA" id="ARBA00001941"/>
    </source>
</evidence>
<evidence type="ECO:0000313" key="23">
    <source>
        <dbReference type="Proteomes" id="UP000240254"/>
    </source>
</evidence>
<comment type="cofactor">
    <cofactor evidence="20">
        <name>Mg(2+)</name>
        <dbReference type="ChEBI" id="CHEBI:18420"/>
    </cofactor>
    <cofactor evidence="20">
        <name>Ca(2+)</name>
        <dbReference type="ChEBI" id="CHEBI:29108"/>
    </cofactor>
    <cofactor evidence="20">
        <name>Mn(2+)</name>
        <dbReference type="ChEBI" id="CHEBI:29035"/>
    </cofactor>
    <cofactor evidence="20">
        <name>Co(2+)</name>
        <dbReference type="ChEBI" id="CHEBI:48828"/>
    </cofactor>
    <text evidence="20">Binds 1 Mg(2+) ion per subunit. Can also utilize other divalent metal cations, such as Ca(2+), Mn(2+) and Co(2+).</text>
</comment>
<evidence type="ECO:0000256" key="7">
    <source>
        <dbReference type="ARBA" id="ARBA00013152"/>
    </source>
</evidence>
<reference evidence="22 23" key="1">
    <citation type="submission" date="2018-03" db="EMBL/GenBank/DDBJ databases">
        <title>Whole genome sequencing of Histamine producing bacteria.</title>
        <authorList>
            <person name="Butler K."/>
        </authorList>
    </citation>
    <scope>NUCLEOTIDE SEQUENCE [LARGE SCALE GENOMIC DNA]</scope>
    <source>
        <strain evidence="22 23">BS2</strain>
    </source>
</reference>
<comment type="catalytic activity">
    <reaction evidence="13 20">
        <text>D-sedoheptulose 7-phosphate + D-glyceraldehyde 3-phosphate = aldehydo-D-ribose 5-phosphate + D-xylulose 5-phosphate</text>
        <dbReference type="Rhea" id="RHEA:10508"/>
        <dbReference type="ChEBI" id="CHEBI:57483"/>
        <dbReference type="ChEBI" id="CHEBI:57737"/>
        <dbReference type="ChEBI" id="CHEBI:58273"/>
        <dbReference type="ChEBI" id="CHEBI:59776"/>
        <dbReference type="EC" id="2.2.1.1"/>
    </reaction>
</comment>
<dbReference type="GO" id="GO:0005829">
    <property type="term" value="C:cytosol"/>
    <property type="evidence" value="ECO:0007669"/>
    <property type="project" value="TreeGrafter"/>
</dbReference>
<protein>
    <recommendedName>
        <fullName evidence="7 14">Transketolase</fullName>
        <ecNumber evidence="7 14">2.2.1.1</ecNumber>
    </recommendedName>
</protein>
<sequence length="670" mass="72259">MSSSNAVSRKELANAIRALSMDGVQQANSGHPGAPMGMADIAEVLWRDHLNHNPHNPNWADRDRFVLSNGHGSMLIYSLLHLTGYDLSIDDLKNFRQLHSKTPGHPEYGYAPGVETTTGPLGQGITNAVGMALAEKSMAEQFNQHGHDIVDHYTYAFMGDGCMMEGISHEACSLAGTLGLGKLIAFWDDNGISIDGEVEGWFSDDTAKRFEAYGWHVIATVDGHDAEAINAAIEAAKAETAKPTLICCQTIIGFGSPNKAGSHDCHGAPLGAEEIAAAREFLGWNHGPFEIPAEIAANWNATEAGNAKETAWDQKFAAYSAAYPQLAAEFSRRINGELPANWEAETSKIIADLQANPANIASRKASQNALEAYGQLLPEFMGGSADLAPSNLTMWSGSKSLTPTDASGNYIHYGVREFGMTAIINGIALHGGFVPYGATFLMFMEYARNALRMAALMKVQNIQVYTHDSIGLGEDGPTHQPVEQVASLRLTPNMSTWRPCDQVESAVAWKYAIERKDGPTALIFSRQNLDQQDRNADQVANITKGGYILKDCAAEPELILIATGSEVGIAAQAYAELTAAGRQVRLVSMPATDLFDKQSAAYRESVLPANVTARIAIEAGIADYWYKYVGLNGRIIGMTTFGESAPADELFTMFGFTVENIVNNANELLG</sequence>
<feature type="binding site" evidence="17">
    <location>
        <position position="190"/>
    </location>
    <ligand>
        <name>thiamine diphosphate</name>
        <dbReference type="ChEBI" id="CHEBI:58937"/>
    </ligand>
</feature>
<dbReference type="Gene3D" id="3.40.50.920">
    <property type="match status" value="1"/>
</dbReference>
<evidence type="ECO:0000256" key="13">
    <source>
        <dbReference type="ARBA" id="ARBA00049473"/>
    </source>
</evidence>
<dbReference type="InterPro" id="IPR009014">
    <property type="entry name" value="Transketo_C/PFOR_II"/>
</dbReference>
<dbReference type="InterPro" id="IPR055152">
    <property type="entry name" value="Transketolase-like_C_2"/>
</dbReference>
<dbReference type="CDD" id="cd07033">
    <property type="entry name" value="TPP_PYR_DXS_TK_like"/>
    <property type="match status" value="1"/>
</dbReference>
<feature type="binding site" evidence="17">
    <location>
        <position position="443"/>
    </location>
    <ligand>
        <name>thiamine diphosphate</name>
        <dbReference type="ChEBI" id="CHEBI:58937"/>
    </ligand>
</feature>
<dbReference type="FunFam" id="3.40.50.920:FF:000003">
    <property type="entry name" value="Transketolase"/>
    <property type="match status" value="1"/>
</dbReference>
<evidence type="ECO:0000256" key="18">
    <source>
        <dbReference type="PIRSR" id="PIRSR605478-4"/>
    </source>
</evidence>
<dbReference type="Pfam" id="PF00456">
    <property type="entry name" value="Transketolase_N"/>
    <property type="match status" value="1"/>
</dbReference>
<evidence type="ECO:0000256" key="17">
    <source>
        <dbReference type="PIRSR" id="PIRSR605478-3"/>
    </source>
</evidence>
<dbReference type="GO" id="GO:0004802">
    <property type="term" value="F:transketolase activity"/>
    <property type="evidence" value="ECO:0007669"/>
    <property type="project" value="UniProtKB-UniRule"/>
</dbReference>
<organism evidence="22 23">
    <name type="scientific">Photobacterium aquimaris</name>
    <dbReference type="NCBI Taxonomy" id="512643"/>
    <lineage>
        <taxon>Bacteria</taxon>
        <taxon>Pseudomonadati</taxon>
        <taxon>Pseudomonadota</taxon>
        <taxon>Gammaproteobacteria</taxon>
        <taxon>Vibrionales</taxon>
        <taxon>Vibrionaceae</taxon>
        <taxon>Photobacterium</taxon>
    </lineage>
</organism>
<keyword evidence="11 18" id="KW-0460">Magnesium</keyword>
<accession>A0A2T3IGY0</accession>
<feature type="binding site" evidence="16">
    <location>
        <position position="390"/>
    </location>
    <ligand>
        <name>substrate</name>
    </ligand>
</feature>
<evidence type="ECO:0000256" key="12">
    <source>
        <dbReference type="ARBA" id="ARBA00023052"/>
    </source>
</evidence>
<evidence type="ECO:0000256" key="10">
    <source>
        <dbReference type="ARBA" id="ARBA00022837"/>
    </source>
</evidence>
<dbReference type="PROSITE" id="PS00801">
    <property type="entry name" value="TRANSKETOLASE_1"/>
    <property type="match status" value="1"/>
</dbReference>
<comment type="cofactor">
    <cofactor evidence="17">
        <name>thiamine diphosphate</name>
        <dbReference type="ChEBI" id="CHEBI:58937"/>
    </cofactor>
    <text evidence="17">Binds 1 thiamine pyrophosphate per subunit. During the reaction, the substrate forms a covalent intermediate with the cofactor.</text>
</comment>
<evidence type="ECO:0000256" key="20">
    <source>
        <dbReference type="RuleBase" id="RU004996"/>
    </source>
</evidence>
<evidence type="ECO:0000256" key="15">
    <source>
        <dbReference type="PIRSR" id="PIRSR605478-1"/>
    </source>
</evidence>
<feature type="site" description="Important for catalytic activity" evidence="19">
    <location>
        <position position="31"/>
    </location>
</feature>
<keyword evidence="10 20" id="KW-0106">Calcium</keyword>
<dbReference type="InterPro" id="IPR049557">
    <property type="entry name" value="Transketolase_CS"/>
</dbReference>
<dbReference type="SUPFAM" id="SSF52922">
    <property type="entry name" value="TK C-terminal domain-like"/>
    <property type="match status" value="1"/>
</dbReference>
<dbReference type="InterPro" id="IPR020826">
    <property type="entry name" value="Transketolase_BS"/>
</dbReference>
<dbReference type="Proteomes" id="UP000240254">
    <property type="component" value="Unassembled WGS sequence"/>
</dbReference>
<feature type="binding site" evidence="16">
    <location>
        <position position="475"/>
    </location>
    <ligand>
        <name>substrate</name>
    </ligand>
</feature>
<feature type="domain" description="Transketolase-like pyrimidine-binding" evidence="21">
    <location>
        <begin position="360"/>
        <end position="531"/>
    </location>
</feature>
<evidence type="ECO:0000313" key="22">
    <source>
        <dbReference type="EMBL" id="PSU26367.1"/>
    </source>
</evidence>
<dbReference type="GO" id="GO:0046872">
    <property type="term" value="F:metal ion binding"/>
    <property type="evidence" value="ECO:0007669"/>
    <property type="project" value="UniProtKB-KW"/>
</dbReference>
<evidence type="ECO:0000256" key="11">
    <source>
        <dbReference type="ARBA" id="ARBA00022842"/>
    </source>
</evidence>
<dbReference type="PANTHER" id="PTHR43522:SF2">
    <property type="entry name" value="TRANSKETOLASE 1-RELATED"/>
    <property type="match status" value="1"/>
</dbReference>
<evidence type="ECO:0000256" key="1">
    <source>
        <dbReference type="ARBA" id="ARBA00001913"/>
    </source>
</evidence>
<dbReference type="Pfam" id="PF22613">
    <property type="entry name" value="Transketolase_C_1"/>
    <property type="match status" value="1"/>
</dbReference>
<feature type="binding site" evidence="16">
    <location>
        <position position="479"/>
    </location>
    <ligand>
        <name>substrate</name>
    </ligand>
</feature>
<feature type="binding site" evidence="18">
    <location>
        <position position="160"/>
    </location>
    <ligand>
        <name>Mg(2+)</name>
        <dbReference type="ChEBI" id="CHEBI:18420"/>
    </ligand>
</feature>
<feature type="binding site" evidence="17">
    <location>
        <begin position="119"/>
        <end position="121"/>
    </location>
    <ligand>
        <name>thiamine diphosphate</name>
        <dbReference type="ChEBI" id="CHEBI:58937"/>
    </ligand>
</feature>
<dbReference type="PANTHER" id="PTHR43522">
    <property type="entry name" value="TRANSKETOLASE"/>
    <property type="match status" value="1"/>
</dbReference>
<feature type="binding site" evidence="16">
    <location>
        <position position="266"/>
    </location>
    <ligand>
        <name>substrate</name>
    </ligand>
</feature>
<evidence type="ECO:0000256" key="2">
    <source>
        <dbReference type="ARBA" id="ARBA00001936"/>
    </source>
</evidence>
<keyword evidence="9 18" id="KW-0479">Metal-binding</keyword>
<feature type="binding site" evidence="16">
    <location>
        <position position="363"/>
    </location>
    <ligand>
        <name>substrate</name>
    </ligand>
</feature>
<dbReference type="FunFam" id="3.40.50.970:FF:000003">
    <property type="entry name" value="Transketolase"/>
    <property type="match status" value="1"/>
</dbReference>
<name>A0A2T3IGY0_9GAMM</name>
<dbReference type="InterPro" id="IPR005474">
    <property type="entry name" value="Transketolase_N"/>
</dbReference>
<dbReference type="CDD" id="cd02012">
    <property type="entry name" value="TPP_TK"/>
    <property type="match status" value="1"/>
</dbReference>
<dbReference type="SUPFAM" id="SSF52518">
    <property type="entry name" value="Thiamin diphosphate-binding fold (THDP-binding)"/>
    <property type="match status" value="2"/>
</dbReference>
<keyword evidence="8 20" id="KW-0808">Transferase</keyword>
<comment type="cofactor">
    <cofactor evidence="2">
        <name>Mn(2+)</name>
        <dbReference type="ChEBI" id="CHEBI:29035"/>
    </cofactor>
</comment>
<evidence type="ECO:0000256" key="5">
    <source>
        <dbReference type="ARBA" id="ARBA00007131"/>
    </source>
</evidence>
<dbReference type="FunFam" id="3.40.50.970:FF:000004">
    <property type="entry name" value="Transketolase"/>
    <property type="match status" value="1"/>
</dbReference>
<dbReference type="EC" id="2.2.1.1" evidence="7 14"/>
<keyword evidence="12 17" id="KW-0786">Thiamine pyrophosphate</keyword>
<comment type="function">
    <text evidence="4 20">Catalyzes the transfer of a two-carbon ketol group from a ketose donor to an aldose acceptor, via a covalent intermediate with the cofactor thiamine pyrophosphate.</text>
</comment>
<comment type="cofactor">
    <cofactor evidence="18">
        <name>Mg(2+)</name>
        <dbReference type="ChEBI" id="CHEBI:18420"/>
    </cofactor>
    <text evidence="18">Binds 1 Mg(2+) ion per subunit. Can also utilize other divalent metal cations, such as Ca(2+), Mn(2+) and Co(2+).</text>
</comment>
<evidence type="ECO:0000259" key="21">
    <source>
        <dbReference type="SMART" id="SM00861"/>
    </source>
</evidence>
<dbReference type="NCBIfam" id="TIGR00232">
    <property type="entry name" value="tktlase_bact"/>
    <property type="match status" value="1"/>
</dbReference>
<feature type="binding site" evidence="17">
    <location>
        <position position="71"/>
    </location>
    <ligand>
        <name>thiamine diphosphate</name>
        <dbReference type="ChEBI" id="CHEBI:58937"/>
    </ligand>
</feature>
<feature type="binding site" evidence="18">
    <location>
        <position position="192"/>
    </location>
    <ligand>
        <name>Mg(2+)</name>
        <dbReference type="ChEBI" id="CHEBI:18420"/>
    </ligand>
</feature>
<comment type="subunit">
    <text evidence="6 20">Homodimer.</text>
</comment>
<dbReference type="RefSeq" id="WP_065168397.1">
    <property type="nucleotide sequence ID" value="NZ_LZEZ01000028.1"/>
</dbReference>
<evidence type="ECO:0000256" key="16">
    <source>
        <dbReference type="PIRSR" id="PIRSR605478-2"/>
    </source>
</evidence>
<dbReference type="InterPro" id="IPR005478">
    <property type="entry name" value="Transketolase_bac-like"/>
</dbReference>
<dbReference type="SMART" id="SM00861">
    <property type="entry name" value="Transket_pyr"/>
    <property type="match status" value="1"/>
</dbReference>
<dbReference type="Gene3D" id="3.40.50.970">
    <property type="match status" value="2"/>
</dbReference>
<feature type="binding site" evidence="17">
    <location>
        <position position="161"/>
    </location>
    <ligand>
        <name>thiamine diphosphate</name>
        <dbReference type="ChEBI" id="CHEBI:58937"/>
    </ligand>
</feature>
<dbReference type="PROSITE" id="PS00802">
    <property type="entry name" value="TRANSKETOLASE_2"/>
    <property type="match status" value="1"/>
</dbReference>
<comment type="similarity">
    <text evidence="5 20">Belongs to the transketolase family.</text>
</comment>
<dbReference type="InterPro" id="IPR005475">
    <property type="entry name" value="Transketolase-like_Pyr-bd"/>
</dbReference>
<comment type="caution">
    <text evidence="22">The sequence shown here is derived from an EMBL/GenBank/DDBJ whole genome shotgun (WGS) entry which is preliminary data.</text>
</comment>
<dbReference type="GO" id="GO:0009052">
    <property type="term" value="P:pentose-phosphate shunt, non-oxidative branch"/>
    <property type="evidence" value="ECO:0007669"/>
    <property type="project" value="UniProtKB-ARBA"/>
</dbReference>
<feature type="binding site" evidence="17">
    <location>
        <position position="266"/>
    </location>
    <ligand>
        <name>thiamine diphosphate</name>
        <dbReference type="ChEBI" id="CHEBI:58937"/>
    </ligand>
</feature>
<dbReference type="Pfam" id="PF02779">
    <property type="entry name" value="Transket_pyr"/>
    <property type="match status" value="1"/>
</dbReference>
<feature type="binding site" evidence="16">
    <location>
        <position position="31"/>
    </location>
    <ligand>
        <name>substrate</name>
    </ligand>
</feature>
<evidence type="ECO:0000256" key="9">
    <source>
        <dbReference type="ARBA" id="ARBA00022723"/>
    </source>
</evidence>
<dbReference type="EMBL" id="PYMK01000020">
    <property type="protein sequence ID" value="PSU26367.1"/>
    <property type="molecule type" value="Genomic_DNA"/>
</dbReference>